<protein>
    <submittedName>
        <fullName evidence="2">Cellulose biosynthesis protein BcsQ</fullName>
    </submittedName>
</protein>
<evidence type="ECO:0000313" key="3">
    <source>
        <dbReference type="Proteomes" id="UP000252733"/>
    </source>
</evidence>
<dbReference type="Pfam" id="PF01656">
    <property type="entry name" value="CbiA"/>
    <property type="match status" value="1"/>
</dbReference>
<dbReference type="SUPFAM" id="SSF52540">
    <property type="entry name" value="P-loop containing nucleoside triphosphate hydrolases"/>
    <property type="match status" value="1"/>
</dbReference>
<gene>
    <name evidence="2" type="ORF">DFO77_10220</name>
</gene>
<dbReference type="CDD" id="cd02042">
    <property type="entry name" value="ParAB_family"/>
    <property type="match status" value="1"/>
</dbReference>
<dbReference type="AlphaFoldDB" id="A0A368VCL7"/>
<evidence type="ECO:0000313" key="2">
    <source>
        <dbReference type="EMBL" id="RCW38866.1"/>
    </source>
</evidence>
<dbReference type="Proteomes" id="UP000252733">
    <property type="component" value="Unassembled WGS sequence"/>
</dbReference>
<dbReference type="PANTHER" id="PTHR13696">
    <property type="entry name" value="P-LOOP CONTAINING NUCLEOSIDE TRIPHOSPHATE HYDROLASE"/>
    <property type="match status" value="1"/>
</dbReference>
<dbReference type="InterPro" id="IPR002586">
    <property type="entry name" value="CobQ/CobB/MinD/ParA_Nub-bd_dom"/>
</dbReference>
<feature type="domain" description="CobQ/CobB/MinD/ParA nucleotide binding" evidence="1">
    <location>
        <begin position="6"/>
        <end position="193"/>
    </location>
</feature>
<dbReference type="PANTHER" id="PTHR13696:SF99">
    <property type="entry name" value="COBYRINIC ACID AC-DIAMIDE SYNTHASE"/>
    <property type="match status" value="1"/>
</dbReference>
<proteinExistence type="predicted"/>
<reference evidence="2 3" key="1">
    <citation type="submission" date="2018-07" db="EMBL/GenBank/DDBJ databases">
        <title>Freshwater and sediment microbial communities from various areas in North America, analyzing microbe dynamics in response to fracking.</title>
        <authorList>
            <person name="Lamendella R."/>
        </authorList>
    </citation>
    <scope>NUCLEOTIDE SEQUENCE [LARGE SCALE GENOMIC DNA]</scope>
    <source>
        <strain evidence="2 3">160A</strain>
    </source>
</reference>
<evidence type="ECO:0000259" key="1">
    <source>
        <dbReference type="Pfam" id="PF01656"/>
    </source>
</evidence>
<dbReference type="InterPro" id="IPR027417">
    <property type="entry name" value="P-loop_NTPase"/>
</dbReference>
<comment type="caution">
    <text evidence="2">The sequence shown here is derived from an EMBL/GenBank/DDBJ whole genome shotgun (WGS) entry which is preliminary data.</text>
</comment>
<dbReference type="InterPro" id="IPR050678">
    <property type="entry name" value="DNA_Partitioning_ATPase"/>
</dbReference>
<dbReference type="RefSeq" id="WP_114436205.1">
    <property type="nucleotide sequence ID" value="NZ_QPIZ01000002.1"/>
</dbReference>
<dbReference type="Gene3D" id="3.40.50.300">
    <property type="entry name" value="P-loop containing nucleotide triphosphate hydrolases"/>
    <property type="match status" value="1"/>
</dbReference>
<keyword evidence="3" id="KW-1185">Reference proteome</keyword>
<sequence>MTTLSYVSTKGGVGKSTLSWITACSLANDYSRKVCIVDADLQLSLFKNASVQDNLPFSVIPASLHEIYEKVKSLNRDFDTIIIDMPGFLHTPDGSRKEITEFLFFVDVMLLPLKVHDFDALNLLDFSSVVDEVSQVREKEFGLDPNVAWFFNDLHGRKEIRQLERLLEQNKLPVLGRNLSRSVFYERAIRSNESLISSSSVPSKIQNEFRLFMDQILKLL</sequence>
<accession>A0A368VCL7</accession>
<name>A0A368VCL7_9BACT</name>
<dbReference type="EMBL" id="QPIZ01000002">
    <property type="protein sequence ID" value="RCW38866.1"/>
    <property type="molecule type" value="Genomic_DNA"/>
</dbReference>
<organism evidence="2 3">
    <name type="scientific">Marinilabilia salmonicolor</name>
    <dbReference type="NCBI Taxonomy" id="989"/>
    <lineage>
        <taxon>Bacteria</taxon>
        <taxon>Pseudomonadati</taxon>
        <taxon>Bacteroidota</taxon>
        <taxon>Bacteroidia</taxon>
        <taxon>Marinilabiliales</taxon>
        <taxon>Marinilabiliaceae</taxon>
        <taxon>Marinilabilia</taxon>
    </lineage>
</organism>